<protein>
    <recommendedName>
        <fullName evidence="12">Peptidase M48 domain-containing protein</fullName>
    </recommendedName>
</protein>
<gene>
    <name evidence="13" type="ORF">E2C06_14555</name>
</gene>
<sequence>MPDLAAAPAERTTFFAEQARRRRHARLWALLCLGLAAGLGAVLSTITGPLVLLLLALGLKLLAWIGLAPAAMLAALQALDAWIGGCVHAFFQALDILDAQGAVGTRAAIPSFLHAAQLVLPGMLLGALIWARLAGFQRRSAVAAAAADLAARAPREADAEERQLGNILAELSLAAGLPTPRLLLVDAAEPNAAAFGASHRDAAIIATRGLLERLDRRETQGVAAHLVGSLGGGDLRLAAAVQAVFGTLGAMVLVFDLPFRRAAWTTLGDLARAVLGLLPAARAGPLTTGLAASTAPESMDQMIRVMSLAERWPPLGALLVAPLLPWMLLTLVQKLLVSLWMLFVFGWPLGLLWRARRYLADAVAVQLLRDPEALAGALRRIDADGLPPGGALQELGFFHAPQHDAAKGFRARASMVAALTPAPGRRLARLAALGAGPAPGGGLLAGLRGIAALPGWKAALVVFLLALLVPLFGALVVMVGLLLAGASFFSVMGGAALASLVLRL</sequence>
<feature type="transmembrane region" description="Helical" evidence="11">
    <location>
        <begin position="112"/>
        <end position="131"/>
    </location>
</feature>
<feature type="transmembrane region" description="Helical" evidence="11">
    <location>
        <begin position="27"/>
        <end position="55"/>
    </location>
</feature>
<evidence type="ECO:0000256" key="1">
    <source>
        <dbReference type="ARBA" id="ARBA00001947"/>
    </source>
</evidence>
<keyword evidence="3" id="KW-0645">Protease</keyword>
<evidence type="ECO:0000313" key="13">
    <source>
        <dbReference type="EMBL" id="TDH61962.1"/>
    </source>
</evidence>
<dbReference type="OrthoDB" id="7376277at2"/>
<feature type="transmembrane region" description="Helical" evidence="11">
    <location>
        <begin position="312"/>
        <end position="329"/>
    </location>
</feature>
<dbReference type="RefSeq" id="WP_133289332.1">
    <property type="nucleotide sequence ID" value="NZ_SMSJ01000016.1"/>
</dbReference>
<dbReference type="PANTHER" id="PTHR43221">
    <property type="entry name" value="PROTEASE HTPX"/>
    <property type="match status" value="1"/>
</dbReference>
<evidence type="ECO:0000256" key="5">
    <source>
        <dbReference type="ARBA" id="ARBA00022723"/>
    </source>
</evidence>
<comment type="cofactor">
    <cofactor evidence="1">
        <name>Zn(2+)</name>
        <dbReference type="ChEBI" id="CHEBI:29105"/>
    </cofactor>
</comment>
<evidence type="ECO:0000256" key="7">
    <source>
        <dbReference type="ARBA" id="ARBA00022833"/>
    </source>
</evidence>
<reference evidence="13 14" key="1">
    <citation type="journal article" date="2016" name="J. Microbiol.">
        <title>Dankookia rubra gen. nov., sp. nov., an alphaproteobacterium isolated from sediment of a shallow stream.</title>
        <authorList>
            <person name="Kim W.H."/>
            <person name="Kim D.H."/>
            <person name="Kang K."/>
            <person name="Ahn T.Y."/>
        </authorList>
    </citation>
    <scope>NUCLEOTIDE SEQUENCE [LARGE SCALE GENOMIC DNA]</scope>
    <source>
        <strain evidence="13 14">JCM30602</strain>
    </source>
</reference>
<comment type="caution">
    <text evidence="13">The sequence shown here is derived from an EMBL/GenBank/DDBJ whole genome shotgun (WGS) entry which is preliminary data.</text>
</comment>
<evidence type="ECO:0000256" key="6">
    <source>
        <dbReference type="ARBA" id="ARBA00022801"/>
    </source>
</evidence>
<keyword evidence="4 11" id="KW-0812">Transmembrane</keyword>
<evidence type="ECO:0000256" key="9">
    <source>
        <dbReference type="ARBA" id="ARBA00023049"/>
    </source>
</evidence>
<organism evidence="13 14">
    <name type="scientific">Dankookia rubra</name>
    <dbReference type="NCBI Taxonomy" id="1442381"/>
    <lineage>
        <taxon>Bacteria</taxon>
        <taxon>Pseudomonadati</taxon>
        <taxon>Pseudomonadota</taxon>
        <taxon>Alphaproteobacteria</taxon>
        <taxon>Acetobacterales</taxon>
        <taxon>Roseomonadaceae</taxon>
        <taxon>Dankookia</taxon>
    </lineage>
</organism>
<feature type="transmembrane region" description="Helical" evidence="11">
    <location>
        <begin position="335"/>
        <end position="353"/>
    </location>
</feature>
<keyword evidence="14" id="KW-1185">Reference proteome</keyword>
<evidence type="ECO:0000256" key="2">
    <source>
        <dbReference type="ARBA" id="ARBA00022475"/>
    </source>
</evidence>
<evidence type="ECO:0000256" key="8">
    <source>
        <dbReference type="ARBA" id="ARBA00022989"/>
    </source>
</evidence>
<dbReference type="Gene3D" id="3.30.2010.10">
    <property type="entry name" value="Metalloproteases ('zincins'), catalytic domain"/>
    <property type="match status" value="1"/>
</dbReference>
<feature type="transmembrane region" description="Helical" evidence="11">
    <location>
        <begin position="458"/>
        <end position="477"/>
    </location>
</feature>
<feature type="domain" description="Peptidase M48" evidence="12">
    <location>
        <begin position="159"/>
        <end position="326"/>
    </location>
</feature>
<evidence type="ECO:0000256" key="10">
    <source>
        <dbReference type="ARBA" id="ARBA00023136"/>
    </source>
</evidence>
<dbReference type="GO" id="GO:0006508">
    <property type="term" value="P:proteolysis"/>
    <property type="evidence" value="ECO:0007669"/>
    <property type="project" value="UniProtKB-KW"/>
</dbReference>
<evidence type="ECO:0000256" key="4">
    <source>
        <dbReference type="ARBA" id="ARBA00022692"/>
    </source>
</evidence>
<evidence type="ECO:0000256" key="11">
    <source>
        <dbReference type="SAM" id="Phobius"/>
    </source>
</evidence>
<feature type="transmembrane region" description="Helical" evidence="11">
    <location>
        <begin position="61"/>
        <end position="91"/>
    </location>
</feature>
<keyword evidence="10 11" id="KW-0472">Membrane</keyword>
<accession>A0A4R5QFD5</accession>
<evidence type="ECO:0000313" key="14">
    <source>
        <dbReference type="Proteomes" id="UP000295096"/>
    </source>
</evidence>
<dbReference type="InterPro" id="IPR050083">
    <property type="entry name" value="HtpX_protease"/>
</dbReference>
<keyword evidence="6" id="KW-0378">Hydrolase</keyword>
<dbReference type="AlphaFoldDB" id="A0A4R5QFD5"/>
<name>A0A4R5QFD5_9PROT</name>
<dbReference type="Pfam" id="PF01435">
    <property type="entry name" value="Peptidase_M48"/>
    <property type="match status" value="1"/>
</dbReference>
<proteinExistence type="predicted"/>
<keyword evidence="5" id="KW-0479">Metal-binding</keyword>
<dbReference type="InterPro" id="IPR001915">
    <property type="entry name" value="Peptidase_M48"/>
</dbReference>
<dbReference type="Proteomes" id="UP000295096">
    <property type="component" value="Unassembled WGS sequence"/>
</dbReference>
<dbReference type="GO" id="GO:0004222">
    <property type="term" value="F:metalloendopeptidase activity"/>
    <property type="evidence" value="ECO:0007669"/>
    <property type="project" value="InterPro"/>
</dbReference>
<dbReference type="EMBL" id="SMSJ01000016">
    <property type="protein sequence ID" value="TDH61962.1"/>
    <property type="molecule type" value="Genomic_DNA"/>
</dbReference>
<keyword evidence="8 11" id="KW-1133">Transmembrane helix</keyword>
<keyword evidence="9" id="KW-0482">Metalloprotease</keyword>
<evidence type="ECO:0000256" key="3">
    <source>
        <dbReference type="ARBA" id="ARBA00022670"/>
    </source>
</evidence>
<keyword evidence="7" id="KW-0862">Zinc</keyword>
<evidence type="ECO:0000259" key="12">
    <source>
        <dbReference type="Pfam" id="PF01435"/>
    </source>
</evidence>
<dbReference type="PANTHER" id="PTHR43221:SF2">
    <property type="entry name" value="PROTEASE HTPX HOMOLOG"/>
    <property type="match status" value="1"/>
</dbReference>
<keyword evidence="2" id="KW-1003">Cell membrane</keyword>
<dbReference type="GO" id="GO:0046872">
    <property type="term" value="F:metal ion binding"/>
    <property type="evidence" value="ECO:0007669"/>
    <property type="project" value="UniProtKB-KW"/>
</dbReference>